<evidence type="ECO:0000259" key="6">
    <source>
        <dbReference type="Pfam" id="PF00724"/>
    </source>
</evidence>
<dbReference type="VEuPathDB" id="FungiDB:SPPG_01540"/>
<accession>A0A0L0HTB0</accession>
<protein>
    <recommendedName>
        <fullName evidence="6">NADH:flavin oxidoreductase/NADH oxidase N-terminal domain-containing protein</fullName>
    </recommendedName>
</protein>
<dbReference type="GeneID" id="27685195"/>
<comment type="cofactor">
    <cofactor evidence="1">
        <name>FMN</name>
        <dbReference type="ChEBI" id="CHEBI:58210"/>
    </cofactor>
</comment>
<evidence type="ECO:0000313" key="8">
    <source>
        <dbReference type="Proteomes" id="UP000053201"/>
    </source>
</evidence>
<dbReference type="EMBL" id="KQ257451">
    <property type="protein sequence ID" value="KND04099.1"/>
    <property type="molecule type" value="Genomic_DNA"/>
</dbReference>
<gene>
    <name evidence="7" type="ORF">SPPG_01540</name>
</gene>
<dbReference type="Gene3D" id="3.20.20.70">
    <property type="entry name" value="Aldolase class I"/>
    <property type="match status" value="1"/>
</dbReference>
<dbReference type="InterPro" id="IPR013785">
    <property type="entry name" value="Aldolase_TIM"/>
</dbReference>
<keyword evidence="3" id="KW-0288">FMN</keyword>
<dbReference type="PANTHER" id="PTHR43303">
    <property type="entry name" value="NADPH DEHYDROGENASE C23G7.10C-RELATED"/>
    <property type="match status" value="1"/>
</dbReference>
<keyword evidence="4" id="KW-0521">NADP</keyword>
<dbReference type="InParanoid" id="A0A0L0HTB0"/>
<dbReference type="OrthoDB" id="72788at2759"/>
<proteinExistence type="predicted"/>
<dbReference type="SUPFAM" id="SSF51395">
    <property type="entry name" value="FMN-linked oxidoreductases"/>
    <property type="match status" value="1"/>
</dbReference>
<reference evidence="7 8" key="1">
    <citation type="submission" date="2009-08" db="EMBL/GenBank/DDBJ databases">
        <title>The Genome Sequence of Spizellomyces punctatus strain DAOM BR117.</title>
        <authorList>
            <consortium name="The Broad Institute Genome Sequencing Platform"/>
            <person name="Russ C."/>
            <person name="Cuomo C."/>
            <person name="Shea T."/>
            <person name="Young S.K."/>
            <person name="Zeng Q."/>
            <person name="Koehrsen M."/>
            <person name="Haas B."/>
            <person name="Borodovsky M."/>
            <person name="Guigo R."/>
            <person name="Alvarado L."/>
            <person name="Berlin A."/>
            <person name="Bochicchio J."/>
            <person name="Borenstein D."/>
            <person name="Chapman S."/>
            <person name="Chen Z."/>
            <person name="Engels R."/>
            <person name="Freedman E."/>
            <person name="Gellesch M."/>
            <person name="Goldberg J."/>
            <person name="Griggs A."/>
            <person name="Gujja S."/>
            <person name="Heiman D."/>
            <person name="Hepburn T."/>
            <person name="Howarth C."/>
            <person name="Jen D."/>
            <person name="Larson L."/>
            <person name="Lewis B."/>
            <person name="Mehta T."/>
            <person name="Park D."/>
            <person name="Pearson M."/>
            <person name="Roberts A."/>
            <person name="Saif S."/>
            <person name="Shenoy N."/>
            <person name="Sisk P."/>
            <person name="Stolte C."/>
            <person name="Sykes S."/>
            <person name="Thomson T."/>
            <person name="Walk T."/>
            <person name="White J."/>
            <person name="Yandava C."/>
            <person name="Burger G."/>
            <person name="Gray M.W."/>
            <person name="Holland P.W.H."/>
            <person name="King N."/>
            <person name="Lang F.B.F."/>
            <person name="Roger A.J."/>
            <person name="Ruiz-Trillo I."/>
            <person name="Lander E."/>
            <person name="Nusbaum C."/>
        </authorList>
    </citation>
    <scope>NUCLEOTIDE SEQUENCE [LARGE SCALE GENOMIC DNA]</scope>
    <source>
        <strain evidence="7 8">DAOM BR117</strain>
    </source>
</reference>
<dbReference type="GO" id="GO:0010181">
    <property type="term" value="F:FMN binding"/>
    <property type="evidence" value="ECO:0007669"/>
    <property type="project" value="InterPro"/>
</dbReference>
<evidence type="ECO:0000256" key="2">
    <source>
        <dbReference type="ARBA" id="ARBA00022630"/>
    </source>
</evidence>
<dbReference type="AlphaFoldDB" id="A0A0L0HTB0"/>
<evidence type="ECO:0000313" key="7">
    <source>
        <dbReference type="EMBL" id="KND04099.1"/>
    </source>
</evidence>
<evidence type="ECO:0000256" key="3">
    <source>
        <dbReference type="ARBA" id="ARBA00022643"/>
    </source>
</evidence>
<dbReference type="STRING" id="645134.A0A0L0HTB0"/>
<evidence type="ECO:0000256" key="4">
    <source>
        <dbReference type="ARBA" id="ARBA00022857"/>
    </source>
</evidence>
<dbReference type="RefSeq" id="XP_016612138.1">
    <property type="nucleotide sequence ID" value="XM_016749856.1"/>
</dbReference>
<name>A0A0L0HTB0_SPIPD</name>
<dbReference type="Pfam" id="PF00724">
    <property type="entry name" value="Oxidored_FMN"/>
    <property type="match status" value="1"/>
</dbReference>
<keyword evidence="2" id="KW-0285">Flavoprotein</keyword>
<feature type="domain" description="NADH:flavin oxidoreductase/NADH oxidase N-terminal" evidence="6">
    <location>
        <begin position="41"/>
        <end position="385"/>
    </location>
</feature>
<dbReference type="GO" id="GO:0050661">
    <property type="term" value="F:NADP binding"/>
    <property type="evidence" value="ECO:0007669"/>
    <property type="project" value="InterPro"/>
</dbReference>
<dbReference type="PANTHER" id="PTHR43303:SF4">
    <property type="entry name" value="NADPH DEHYDROGENASE C23G7.10C-RELATED"/>
    <property type="match status" value="1"/>
</dbReference>
<evidence type="ECO:0000256" key="1">
    <source>
        <dbReference type="ARBA" id="ARBA00001917"/>
    </source>
</evidence>
<dbReference type="InterPro" id="IPR001155">
    <property type="entry name" value="OxRdtase_FMN_N"/>
</dbReference>
<organism evidence="7 8">
    <name type="scientific">Spizellomyces punctatus (strain DAOM BR117)</name>
    <dbReference type="NCBI Taxonomy" id="645134"/>
    <lineage>
        <taxon>Eukaryota</taxon>
        <taxon>Fungi</taxon>
        <taxon>Fungi incertae sedis</taxon>
        <taxon>Chytridiomycota</taxon>
        <taxon>Chytridiomycota incertae sedis</taxon>
        <taxon>Chytridiomycetes</taxon>
        <taxon>Spizellomycetales</taxon>
        <taxon>Spizellomycetaceae</taxon>
        <taxon>Spizellomyces</taxon>
    </lineage>
</organism>
<dbReference type="OMA" id="EPHTNYQ"/>
<dbReference type="CDD" id="cd02932">
    <property type="entry name" value="OYE_YqiM_FMN"/>
    <property type="match status" value="1"/>
</dbReference>
<evidence type="ECO:0000256" key="5">
    <source>
        <dbReference type="ARBA" id="ARBA00023002"/>
    </source>
</evidence>
<sequence length="407" mass="45171">MSTDQLFNVPLKPLDASAIPVHPTGIALQRSVEGTGGVPLLFKQIKIRDVQLKNRVIVSPMCQYSAVDGFMNTWHMTHLGQFATRGAGLVIFEASAVKEHGRITPNDAGIYLDEHIAPMAQIVAFLHTQGTKAGLQLAHAGRKASCYSPFRTHGEHTVVCPKEEGGWPDDVIGPSPIQQWEGGPQVREATKEDIRNVIKAFGEAAKRADKAGFDVVEIHGAHGYLINSFLSPLSNQRTDEYGGSFENRIRLLLEITEHTRSVWPASKPLFVRLSCTDWADGGWTGQDTVRLVPYLRDRGVDLIDCSSGGNVPWQKVPSHEQGWNVPFSRDIKQNVKDIMTGPVGGIVDYRFAECVLQKGEGDVIFMAREFLRHPTWVLDAADDLEVEVAWPVQYERSKRFAHGHTKH</sequence>
<dbReference type="FunCoup" id="A0A0L0HTB0">
    <property type="interactions" value="1"/>
</dbReference>
<dbReference type="GO" id="GO:0003959">
    <property type="term" value="F:NADPH dehydrogenase activity"/>
    <property type="evidence" value="ECO:0007669"/>
    <property type="project" value="InterPro"/>
</dbReference>
<keyword evidence="8" id="KW-1185">Reference proteome</keyword>
<dbReference type="Proteomes" id="UP000053201">
    <property type="component" value="Unassembled WGS sequence"/>
</dbReference>
<dbReference type="InterPro" id="IPR044152">
    <property type="entry name" value="YqjM-like"/>
</dbReference>
<dbReference type="eggNOG" id="KOG0134">
    <property type="taxonomic scope" value="Eukaryota"/>
</dbReference>
<keyword evidence="5" id="KW-0560">Oxidoreductase</keyword>